<dbReference type="Proteomes" id="UP000269410">
    <property type="component" value="Unassembled WGS sequence"/>
</dbReference>
<dbReference type="AlphaFoldDB" id="A0A3M0YY63"/>
<evidence type="ECO:0000313" key="12">
    <source>
        <dbReference type="EMBL" id="RMD77060.1"/>
    </source>
</evidence>
<comment type="catalytic activity">
    <reaction evidence="9 10">
        <text>L-threonyl-[protein] + FAD = FMN-L-threonyl-[protein] + AMP + H(+)</text>
        <dbReference type="Rhea" id="RHEA:36847"/>
        <dbReference type="Rhea" id="RHEA-COMP:11060"/>
        <dbReference type="Rhea" id="RHEA-COMP:11061"/>
        <dbReference type="ChEBI" id="CHEBI:15378"/>
        <dbReference type="ChEBI" id="CHEBI:30013"/>
        <dbReference type="ChEBI" id="CHEBI:57692"/>
        <dbReference type="ChEBI" id="CHEBI:74257"/>
        <dbReference type="ChEBI" id="CHEBI:456215"/>
        <dbReference type="EC" id="2.7.1.180"/>
    </reaction>
</comment>
<keyword evidence="4 10" id="KW-0808">Transferase</keyword>
<name>A0A3M0YY63_9BACT</name>
<evidence type="ECO:0000313" key="13">
    <source>
        <dbReference type="Proteomes" id="UP000269410"/>
    </source>
</evidence>
<dbReference type="EC" id="2.7.1.180" evidence="1 10"/>
<gene>
    <name evidence="12" type="ORF">D6810_02095</name>
</gene>
<accession>A0A3M0YY63</accession>
<keyword evidence="3 10" id="KW-0285">Flavoprotein</keyword>
<feature type="binding site" evidence="11">
    <location>
        <position position="272"/>
    </location>
    <ligand>
        <name>Mg(2+)</name>
        <dbReference type="ChEBI" id="CHEBI:18420"/>
    </ligand>
</feature>
<evidence type="ECO:0000256" key="6">
    <source>
        <dbReference type="ARBA" id="ARBA00022827"/>
    </source>
</evidence>
<dbReference type="PANTHER" id="PTHR30040:SF2">
    <property type="entry name" value="FAD:PROTEIN FMN TRANSFERASE"/>
    <property type="match status" value="1"/>
</dbReference>
<evidence type="ECO:0000256" key="9">
    <source>
        <dbReference type="ARBA" id="ARBA00048540"/>
    </source>
</evidence>
<feature type="binding site" evidence="11">
    <location>
        <position position="160"/>
    </location>
    <ligand>
        <name>Mg(2+)</name>
        <dbReference type="ChEBI" id="CHEBI:18420"/>
    </ligand>
</feature>
<evidence type="ECO:0000256" key="2">
    <source>
        <dbReference type="ARBA" id="ARBA00016337"/>
    </source>
</evidence>
<keyword evidence="7 10" id="KW-0460">Magnesium</keyword>
<dbReference type="InterPro" id="IPR024932">
    <property type="entry name" value="ApbE"/>
</dbReference>
<evidence type="ECO:0000256" key="7">
    <source>
        <dbReference type="ARBA" id="ARBA00022842"/>
    </source>
</evidence>
<comment type="caution">
    <text evidence="12">The sequence shown here is derived from an EMBL/GenBank/DDBJ whole genome shotgun (WGS) entry which is preliminary data.</text>
</comment>
<dbReference type="GO" id="GO:0016740">
    <property type="term" value="F:transferase activity"/>
    <property type="evidence" value="ECO:0007669"/>
    <property type="project" value="UniProtKB-UniRule"/>
</dbReference>
<feature type="binding site" evidence="11">
    <location>
        <position position="268"/>
    </location>
    <ligand>
        <name>Mg(2+)</name>
        <dbReference type="ChEBI" id="CHEBI:18420"/>
    </ligand>
</feature>
<dbReference type="InterPro" id="IPR003374">
    <property type="entry name" value="ApbE-like_sf"/>
</dbReference>
<organism evidence="12 13">
    <name type="scientific">Candidatus Dojkabacteria bacterium</name>
    <dbReference type="NCBI Taxonomy" id="2099670"/>
    <lineage>
        <taxon>Bacteria</taxon>
        <taxon>Candidatus Dojkabacteria</taxon>
    </lineage>
</organism>
<evidence type="ECO:0000256" key="10">
    <source>
        <dbReference type="PIRNR" id="PIRNR006268"/>
    </source>
</evidence>
<evidence type="ECO:0000256" key="1">
    <source>
        <dbReference type="ARBA" id="ARBA00011955"/>
    </source>
</evidence>
<proteinExistence type="inferred from homology"/>
<evidence type="ECO:0000256" key="5">
    <source>
        <dbReference type="ARBA" id="ARBA00022723"/>
    </source>
</evidence>
<dbReference type="GO" id="GO:0046872">
    <property type="term" value="F:metal ion binding"/>
    <property type="evidence" value="ECO:0007669"/>
    <property type="project" value="UniProtKB-UniRule"/>
</dbReference>
<dbReference type="EMBL" id="RFKV01000069">
    <property type="protein sequence ID" value="RMD77060.1"/>
    <property type="molecule type" value="Genomic_DNA"/>
</dbReference>
<dbReference type="PANTHER" id="PTHR30040">
    <property type="entry name" value="THIAMINE BIOSYNTHESIS LIPOPROTEIN APBE"/>
    <property type="match status" value="1"/>
</dbReference>
<dbReference type="PIRSF" id="PIRSF006268">
    <property type="entry name" value="ApbE"/>
    <property type="match status" value="1"/>
</dbReference>
<dbReference type="SUPFAM" id="SSF143631">
    <property type="entry name" value="ApbE-like"/>
    <property type="match status" value="1"/>
</dbReference>
<keyword evidence="6 10" id="KW-0274">FAD</keyword>
<evidence type="ECO:0000256" key="4">
    <source>
        <dbReference type="ARBA" id="ARBA00022679"/>
    </source>
</evidence>
<evidence type="ECO:0000256" key="8">
    <source>
        <dbReference type="ARBA" id="ARBA00031306"/>
    </source>
</evidence>
<comment type="similarity">
    <text evidence="10">Belongs to the ApbE family.</text>
</comment>
<reference evidence="12 13" key="1">
    <citation type="submission" date="2018-10" db="EMBL/GenBank/DDBJ databases">
        <title>Thermophilic Lithotrophy and Phototrophy in an Intertidal, Iron-rich, Geothermal Spring.</title>
        <authorList>
            <person name="Ward L.M."/>
            <person name="Idei A."/>
            <person name="Nakagawa M."/>
            <person name="Ueno Y."/>
            <person name="Fischer W."/>
            <person name="Mcglynn S.E."/>
        </authorList>
    </citation>
    <scope>NUCLEOTIDE SEQUENCE [LARGE SCALE GENOMIC DNA]</scope>
    <source>
        <strain evidence="12">J137</strain>
    </source>
</reference>
<protein>
    <recommendedName>
        <fullName evidence="2 10">FAD:protein FMN transferase</fullName>
        <ecNumber evidence="1 10">2.7.1.180</ecNumber>
    </recommendedName>
    <alternativeName>
        <fullName evidence="8 10">Flavin transferase</fullName>
    </alternativeName>
</protein>
<evidence type="ECO:0000256" key="11">
    <source>
        <dbReference type="PIRSR" id="PIRSR006268-2"/>
    </source>
</evidence>
<sequence>MKKFSQSRQMMGTDIILDIYYQQKETVLFLDLFEECFSEFNRIVKKFTRFDNSSELSNLNANSGKFVKVTDEFYNLLFYAYKLHVKTNGLFDPSVIDYLEIIGYGIGGKGKTEHNFCSDDEIINRLKERSLCRPKFAKTIFDERRKAVKLPEGCRIDLGAIGKGYAIDCAHAKILNTCQNRNIAFLINAGGDIRVHSSSIKSHWVIELKTKEKVLGYTQLQADKSICSSGSWVRKIGKFHHIINPTDGMSINKYTTSFCKADNAITADTWATILFLGGEKFVDDSMDIEFIVV</sequence>
<evidence type="ECO:0000256" key="3">
    <source>
        <dbReference type="ARBA" id="ARBA00022630"/>
    </source>
</evidence>
<dbReference type="Gene3D" id="3.10.520.10">
    <property type="entry name" value="ApbE-like domains"/>
    <property type="match status" value="1"/>
</dbReference>
<keyword evidence="5 10" id="KW-0479">Metal-binding</keyword>
<comment type="cofactor">
    <cofactor evidence="11">
        <name>Mg(2+)</name>
        <dbReference type="ChEBI" id="CHEBI:18420"/>
    </cofactor>
    <cofactor evidence="11">
        <name>Mn(2+)</name>
        <dbReference type="ChEBI" id="CHEBI:29035"/>
    </cofactor>
    <text evidence="11">Magnesium. Can also use manganese.</text>
</comment>
<dbReference type="Pfam" id="PF02424">
    <property type="entry name" value="ApbE"/>
    <property type="match status" value="1"/>
</dbReference>